<proteinExistence type="predicted"/>
<dbReference type="AlphaFoldDB" id="A0AAW1CU37"/>
<name>A0AAW1CU37_9HEMI</name>
<keyword evidence="1" id="KW-0732">Signal</keyword>
<gene>
    <name evidence="2" type="ORF">O3M35_012200</name>
</gene>
<feature type="signal peptide" evidence="1">
    <location>
        <begin position="1"/>
        <end position="16"/>
    </location>
</feature>
<accession>A0AAW1CU37</accession>
<keyword evidence="3" id="KW-1185">Reference proteome</keyword>
<sequence length="192" mass="18524">MKTFVCLLATLAYVSASGVLLGAIPDDGQWRPWLDRSILGASPGLATAVLGAANAAVAPAIVAPGVIGAGVIAPGVVAAGHVIGKRSLGALAIAPVAAGVINPNALNVPLDTVTVAAAKNAQLISQATEGARNILGGGVPLALPADTPEVAIGKAAHAIAHDTEAARNALHGAVIGPAGIIGAGALLGHGIW</sequence>
<organism evidence="2 3">
    <name type="scientific">Rhynocoris fuscipes</name>
    <dbReference type="NCBI Taxonomy" id="488301"/>
    <lineage>
        <taxon>Eukaryota</taxon>
        <taxon>Metazoa</taxon>
        <taxon>Ecdysozoa</taxon>
        <taxon>Arthropoda</taxon>
        <taxon>Hexapoda</taxon>
        <taxon>Insecta</taxon>
        <taxon>Pterygota</taxon>
        <taxon>Neoptera</taxon>
        <taxon>Paraneoptera</taxon>
        <taxon>Hemiptera</taxon>
        <taxon>Heteroptera</taxon>
        <taxon>Panheteroptera</taxon>
        <taxon>Cimicomorpha</taxon>
        <taxon>Reduviidae</taxon>
        <taxon>Harpactorinae</taxon>
        <taxon>Harpactorini</taxon>
        <taxon>Rhynocoris</taxon>
    </lineage>
</organism>
<comment type="caution">
    <text evidence="2">The sequence shown here is derived from an EMBL/GenBank/DDBJ whole genome shotgun (WGS) entry which is preliminary data.</text>
</comment>
<evidence type="ECO:0000313" key="2">
    <source>
        <dbReference type="EMBL" id="KAK9501485.1"/>
    </source>
</evidence>
<protein>
    <submittedName>
        <fullName evidence="2">Uncharacterized protein</fullName>
    </submittedName>
</protein>
<reference evidence="2 3" key="1">
    <citation type="submission" date="2022-12" db="EMBL/GenBank/DDBJ databases">
        <title>Chromosome-level genome assembly of true bugs.</title>
        <authorList>
            <person name="Ma L."/>
            <person name="Li H."/>
        </authorList>
    </citation>
    <scope>NUCLEOTIDE SEQUENCE [LARGE SCALE GENOMIC DNA]</scope>
    <source>
        <strain evidence="2">Lab_2022b</strain>
    </source>
</reference>
<dbReference type="EMBL" id="JAPXFL010000009">
    <property type="protein sequence ID" value="KAK9501485.1"/>
    <property type="molecule type" value="Genomic_DNA"/>
</dbReference>
<evidence type="ECO:0000313" key="3">
    <source>
        <dbReference type="Proteomes" id="UP001461498"/>
    </source>
</evidence>
<dbReference type="Proteomes" id="UP001461498">
    <property type="component" value="Unassembled WGS sequence"/>
</dbReference>
<evidence type="ECO:0000256" key="1">
    <source>
        <dbReference type="SAM" id="SignalP"/>
    </source>
</evidence>
<feature type="chain" id="PRO_5043912141" evidence="1">
    <location>
        <begin position="17"/>
        <end position="192"/>
    </location>
</feature>